<gene>
    <name evidence="1" type="ORF">GTP81_18275</name>
</gene>
<comment type="caution">
    <text evidence="1">The sequence shown here is derived from an EMBL/GenBank/DDBJ whole genome shotgun (WGS) entry which is preliminary data.</text>
</comment>
<accession>A0A845HML8</accession>
<dbReference type="RefSeq" id="WP_161091227.1">
    <property type="nucleotide sequence ID" value="NZ_WWCV01000033.1"/>
</dbReference>
<reference evidence="1 2" key="1">
    <citation type="submission" date="2019-12" db="EMBL/GenBank/DDBJ databases">
        <title>Novel species isolated from a subtropical stream in China.</title>
        <authorList>
            <person name="Lu H."/>
        </authorList>
    </citation>
    <scope>NUCLEOTIDE SEQUENCE [LARGE SCALE GENOMIC DNA]</scope>
    <source>
        <strain evidence="1 2">FT107W</strain>
    </source>
</reference>
<keyword evidence="2" id="KW-1185">Reference proteome</keyword>
<dbReference type="Proteomes" id="UP000484875">
    <property type="component" value="Unassembled WGS sequence"/>
</dbReference>
<proteinExistence type="predicted"/>
<name>A0A845HML8_9BURK</name>
<evidence type="ECO:0000313" key="1">
    <source>
        <dbReference type="EMBL" id="MYN18699.1"/>
    </source>
</evidence>
<dbReference type="AlphaFoldDB" id="A0A845HML8"/>
<sequence>MPALLSKDSPARARHTYLCTKKYFSSALESAWRLNLRRRKYLILLGKNNACGLGILLKPAPLKAFSAVKWRLFTTLSTVGVDIWEKRFKYGGLSAFPQGSRQARHLAASDNSMWQEI</sequence>
<organism evidence="1 2">
    <name type="scientific">Duganella vulcania</name>
    <dbReference type="NCBI Taxonomy" id="2692166"/>
    <lineage>
        <taxon>Bacteria</taxon>
        <taxon>Pseudomonadati</taxon>
        <taxon>Pseudomonadota</taxon>
        <taxon>Betaproteobacteria</taxon>
        <taxon>Burkholderiales</taxon>
        <taxon>Oxalobacteraceae</taxon>
        <taxon>Telluria group</taxon>
        <taxon>Duganella</taxon>
    </lineage>
</organism>
<protein>
    <submittedName>
        <fullName evidence="1">Uncharacterized protein</fullName>
    </submittedName>
</protein>
<evidence type="ECO:0000313" key="2">
    <source>
        <dbReference type="Proteomes" id="UP000484875"/>
    </source>
</evidence>
<dbReference type="EMBL" id="WWCV01000033">
    <property type="protein sequence ID" value="MYN18699.1"/>
    <property type="molecule type" value="Genomic_DNA"/>
</dbReference>